<keyword evidence="3" id="KW-1185">Reference proteome</keyword>
<dbReference type="OrthoDB" id="4418429at2"/>
<gene>
    <name evidence="2" type="ORF">D3M95_09035</name>
</gene>
<dbReference type="InterPro" id="IPR029058">
    <property type="entry name" value="AB_hydrolase_fold"/>
</dbReference>
<evidence type="ECO:0000313" key="2">
    <source>
        <dbReference type="EMBL" id="RIX34026.1"/>
    </source>
</evidence>
<dbReference type="Gene3D" id="3.40.50.1820">
    <property type="entry name" value="alpha/beta hydrolase"/>
    <property type="match status" value="1"/>
</dbReference>
<comment type="caution">
    <text evidence="2">The sequence shown here is derived from an EMBL/GenBank/DDBJ whole genome shotgun (WGS) entry which is preliminary data.</text>
</comment>
<dbReference type="EMBL" id="QXJK01000010">
    <property type="protein sequence ID" value="RIX34026.1"/>
    <property type="molecule type" value="Genomic_DNA"/>
</dbReference>
<feature type="region of interest" description="Disordered" evidence="1">
    <location>
        <begin position="1"/>
        <end position="39"/>
    </location>
</feature>
<proteinExistence type="predicted"/>
<dbReference type="STRING" id="1451189.CFAL_02450"/>
<accession>A0A418Q5T0</accession>
<evidence type="ECO:0000256" key="1">
    <source>
        <dbReference type="SAM" id="MobiDB-lite"/>
    </source>
</evidence>
<reference evidence="2 3" key="1">
    <citation type="submission" date="2018-09" db="EMBL/GenBank/DDBJ databases">
        <title>Optimization and identification of Corynebacterium falsenii FN1-14 from fish paste.</title>
        <authorList>
            <person name="Daroonpunt R."/>
            <person name="Tanasupawat S."/>
        </authorList>
    </citation>
    <scope>NUCLEOTIDE SEQUENCE [LARGE SCALE GENOMIC DNA]</scope>
    <source>
        <strain evidence="2 3">FN1-14</strain>
    </source>
</reference>
<evidence type="ECO:0000313" key="3">
    <source>
        <dbReference type="Proteomes" id="UP000285278"/>
    </source>
</evidence>
<name>A0A418Q5T0_9CORY</name>
<protein>
    <recommendedName>
        <fullName evidence="4">Alpha/beta hydrolase</fullName>
    </recommendedName>
</protein>
<dbReference type="AlphaFoldDB" id="A0A418Q5T0"/>
<evidence type="ECO:0008006" key="4">
    <source>
        <dbReference type="Google" id="ProtNLM"/>
    </source>
</evidence>
<dbReference type="RefSeq" id="WP_119665094.1">
    <property type="nucleotide sequence ID" value="NZ_QXJK01000010.1"/>
</dbReference>
<dbReference type="Proteomes" id="UP000285278">
    <property type="component" value="Unassembled WGS sequence"/>
</dbReference>
<organism evidence="2 3">
    <name type="scientific">Corynebacterium falsenii</name>
    <dbReference type="NCBI Taxonomy" id="108486"/>
    <lineage>
        <taxon>Bacteria</taxon>
        <taxon>Bacillati</taxon>
        <taxon>Actinomycetota</taxon>
        <taxon>Actinomycetes</taxon>
        <taxon>Mycobacteriales</taxon>
        <taxon>Corynebacteriaceae</taxon>
        <taxon>Corynebacterium</taxon>
    </lineage>
</organism>
<sequence length="330" mass="35258">MSDNTPADSAASDGSIPNSDIVSLPGSHKDVQEGVTPLTEPEQLVQLNDFFEDNYPEIFRSLTTDEGAEYRDRGEAVPAALVDDTERMWARVPDLLSHSSLLVLGAGLDHQMPHVASLRSGPEAEAFDAEAALPEGISATVLKPLHPNGAWAISCHGGPGWFGDGASHDQFWLPLFAAIAEESGVTIVDLTYPLPGYGSWEATQEAVAEAFDAVRENAPEGASVGTVTFGSGFLATAGVRHPDFVVAMTPRITEDLQVDTGAAPVLVSLAARDSRGTSEEQVRAFFDRAGRPVDYRTYEAEHIIAAPAVWRRRVADIAQWLADTAGDQHG</sequence>
<dbReference type="SUPFAM" id="SSF53474">
    <property type="entry name" value="alpha/beta-Hydrolases"/>
    <property type="match status" value="1"/>
</dbReference>